<reference evidence="1 2" key="1">
    <citation type="journal article" date="2020" name="Cell">
        <title>Large-Scale Comparative Analyses of Tick Genomes Elucidate Their Genetic Diversity and Vector Capacities.</title>
        <authorList>
            <consortium name="Tick Genome and Microbiome Consortium (TIGMIC)"/>
            <person name="Jia N."/>
            <person name="Wang J."/>
            <person name="Shi W."/>
            <person name="Du L."/>
            <person name="Sun Y."/>
            <person name="Zhan W."/>
            <person name="Jiang J.F."/>
            <person name="Wang Q."/>
            <person name="Zhang B."/>
            <person name="Ji P."/>
            <person name="Bell-Sakyi L."/>
            <person name="Cui X.M."/>
            <person name="Yuan T.T."/>
            <person name="Jiang B.G."/>
            <person name="Yang W.F."/>
            <person name="Lam T.T."/>
            <person name="Chang Q.C."/>
            <person name="Ding S.J."/>
            <person name="Wang X.J."/>
            <person name="Zhu J.G."/>
            <person name="Ruan X.D."/>
            <person name="Zhao L."/>
            <person name="Wei J.T."/>
            <person name="Ye R.Z."/>
            <person name="Que T.C."/>
            <person name="Du C.H."/>
            <person name="Zhou Y.H."/>
            <person name="Cheng J.X."/>
            <person name="Dai P.F."/>
            <person name="Guo W.B."/>
            <person name="Han X.H."/>
            <person name="Huang E.J."/>
            <person name="Li L.F."/>
            <person name="Wei W."/>
            <person name="Gao Y.C."/>
            <person name="Liu J.Z."/>
            <person name="Shao H.Z."/>
            <person name="Wang X."/>
            <person name="Wang C.C."/>
            <person name="Yang T.C."/>
            <person name="Huo Q.B."/>
            <person name="Li W."/>
            <person name="Chen H.Y."/>
            <person name="Chen S.E."/>
            <person name="Zhou L.G."/>
            <person name="Ni X.B."/>
            <person name="Tian J.H."/>
            <person name="Sheng Y."/>
            <person name="Liu T."/>
            <person name="Pan Y.S."/>
            <person name="Xia L.Y."/>
            <person name="Li J."/>
            <person name="Zhao F."/>
            <person name="Cao W.C."/>
        </authorList>
    </citation>
    <scope>NUCLEOTIDE SEQUENCE [LARGE SCALE GENOMIC DNA]</scope>
    <source>
        <strain evidence="1">Iper-2018</strain>
    </source>
</reference>
<comment type="caution">
    <text evidence="1">The sequence shown here is derived from an EMBL/GenBank/DDBJ whole genome shotgun (WGS) entry which is preliminary data.</text>
</comment>
<evidence type="ECO:0000313" key="2">
    <source>
        <dbReference type="Proteomes" id="UP000805193"/>
    </source>
</evidence>
<name>A0AC60QA13_IXOPE</name>
<proteinExistence type="predicted"/>
<sequence>MPTLGSTDDHKERGARGKHEAAVRSHASATRDRYANEFRRSASLPTSVLRPAGEIASRGTLQRPRALEGRGTHLVVGDVHDQPGEDDGVLFVATQRVSLLTSRDQMDDHHEPRGSHVDDQAPPRAKKELRERSEPRARSHAQDRPRCRDALYSARLPGATGFHGSRGTVPPVDREARRTSTDVAALLGTDE</sequence>
<keyword evidence="2" id="KW-1185">Reference proteome</keyword>
<evidence type="ECO:0000313" key="1">
    <source>
        <dbReference type="EMBL" id="KAG0430034.1"/>
    </source>
</evidence>
<accession>A0AC60QA13</accession>
<organism evidence="1 2">
    <name type="scientific">Ixodes persulcatus</name>
    <name type="common">Taiga tick</name>
    <dbReference type="NCBI Taxonomy" id="34615"/>
    <lineage>
        <taxon>Eukaryota</taxon>
        <taxon>Metazoa</taxon>
        <taxon>Ecdysozoa</taxon>
        <taxon>Arthropoda</taxon>
        <taxon>Chelicerata</taxon>
        <taxon>Arachnida</taxon>
        <taxon>Acari</taxon>
        <taxon>Parasitiformes</taxon>
        <taxon>Ixodida</taxon>
        <taxon>Ixodoidea</taxon>
        <taxon>Ixodidae</taxon>
        <taxon>Ixodinae</taxon>
        <taxon>Ixodes</taxon>
    </lineage>
</organism>
<dbReference type="EMBL" id="JABSTQ010009360">
    <property type="protein sequence ID" value="KAG0430034.1"/>
    <property type="molecule type" value="Genomic_DNA"/>
</dbReference>
<protein>
    <submittedName>
        <fullName evidence="1">Uncharacterized protein</fullName>
    </submittedName>
</protein>
<dbReference type="Proteomes" id="UP000805193">
    <property type="component" value="Unassembled WGS sequence"/>
</dbReference>
<gene>
    <name evidence="1" type="ORF">HPB47_023059</name>
</gene>